<dbReference type="InterPro" id="IPR036514">
    <property type="entry name" value="SGNH_hydro_sf"/>
</dbReference>
<dbReference type="SUPFAM" id="SSF52266">
    <property type="entry name" value="SGNH hydrolase"/>
    <property type="match status" value="1"/>
</dbReference>
<evidence type="ECO:0000313" key="2">
    <source>
        <dbReference type="EMBL" id="QIW89399.1"/>
    </source>
</evidence>
<accession>A0A6H0X5T8</accession>
<dbReference type="Gene3D" id="3.40.50.1110">
    <property type="entry name" value="SGNH hydrolase"/>
    <property type="match status" value="1"/>
</dbReference>
<evidence type="ECO:0000259" key="1">
    <source>
        <dbReference type="Pfam" id="PF13472"/>
    </source>
</evidence>
<organism evidence="2">
    <name type="scientific">Xanthomonas phage PPDBI</name>
    <dbReference type="NCBI Taxonomy" id="2723911"/>
    <lineage>
        <taxon>Viruses</taxon>
        <taxon>Duplodnaviria</taxon>
        <taxon>Heunggongvirae</taxon>
        <taxon>Uroviricota</taxon>
        <taxon>Caudoviricetes</taxon>
    </lineage>
</organism>
<name>A0A6H0X5T8_9CAUD</name>
<sequence>MKNILVVLALLLGACGGGETADPQPAAQPTPAANPVRIQLFGDSTVAQEAPYWQSQWPSKVVSNAIGGTTSTQLVNGTDGLNMPWPNSIDPAATIIVIGHGTNDGTSFYPATPLAQYKDNLKFMASNAHGAKVIFETPLPNTDPRRMDTIPAYTQAMRDVASELHLTVIDRDACWRANPNWTTMLYDGTHATPDARQWTVEHCVAPVIEPLLAVQ</sequence>
<dbReference type="PROSITE" id="PS51257">
    <property type="entry name" value="PROKAR_LIPOPROTEIN"/>
    <property type="match status" value="1"/>
</dbReference>
<protein>
    <submittedName>
        <fullName evidence="2">Putative deacetylase</fullName>
    </submittedName>
</protein>
<dbReference type="Pfam" id="PF13472">
    <property type="entry name" value="Lipase_GDSL_2"/>
    <property type="match status" value="1"/>
</dbReference>
<reference evidence="2" key="1">
    <citation type="submission" date="2020-03" db="EMBL/GenBank/DDBJ databases">
        <authorList>
            <person name="Shneider M.M."/>
            <person name="Evseev P.V."/>
            <person name="Korzhenkov A.A."/>
            <person name="Toschakov S.V."/>
            <person name="Vo T."/>
            <person name="Ignatov A.N."/>
            <person name="Miroshnikov K.A."/>
        </authorList>
    </citation>
    <scope>NUCLEOTIDE SEQUENCE [LARGE SCALE GENOMIC DNA]</scope>
</reference>
<proteinExistence type="predicted"/>
<gene>
    <name evidence="2" type="ORF">PPDBI_00040</name>
</gene>
<dbReference type="InterPro" id="IPR013830">
    <property type="entry name" value="SGNH_hydro"/>
</dbReference>
<dbReference type="EMBL" id="MT210154">
    <property type="protein sequence ID" value="QIW89399.1"/>
    <property type="molecule type" value="Genomic_DNA"/>
</dbReference>
<feature type="domain" description="SGNH hydrolase-type esterase" evidence="1">
    <location>
        <begin position="41"/>
        <end position="194"/>
    </location>
</feature>